<protein>
    <submittedName>
        <fullName evidence="5">TetR/AcrR family transcriptional regulator</fullName>
    </submittedName>
</protein>
<comment type="caution">
    <text evidence="5">The sequence shown here is derived from an EMBL/GenBank/DDBJ whole genome shotgun (WGS) entry which is preliminary data.</text>
</comment>
<dbReference type="GO" id="GO:0003677">
    <property type="term" value="F:DNA binding"/>
    <property type="evidence" value="ECO:0007669"/>
    <property type="project" value="UniProtKB-UniRule"/>
</dbReference>
<evidence type="ECO:0000256" key="2">
    <source>
        <dbReference type="PROSITE-ProRule" id="PRU00335"/>
    </source>
</evidence>
<proteinExistence type="predicted"/>
<feature type="domain" description="HTH tetR-type" evidence="4">
    <location>
        <begin position="7"/>
        <end position="67"/>
    </location>
</feature>
<evidence type="ECO:0000259" key="4">
    <source>
        <dbReference type="PROSITE" id="PS50977"/>
    </source>
</evidence>
<dbReference type="Gene3D" id="1.10.357.10">
    <property type="entry name" value="Tetracycline Repressor, domain 2"/>
    <property type="match status" value="1"/>
</dbReference>
<dbReference type="AlphaFoldDB" id="A0A9Q4FZP5"/>
<dbReference type="EMBL" id="JABXYM010000001">
    <property type="protein sequence ID" value="MCR6097307.1"/>
    <property type="molecule type" value="Genomic_DNA"/>
</dbReference>
<dbReference type="SUPFAM" id="SSF46689">
    <property type="entry name" value="Homeodomain-like"/>
    <property type="match status" value="1"/>
</dbReference>
<dbReference type="PRINTS" id="PR00455">
    <property type="entry name" value="HTHTETR"/>
</dbReference>
<dbReference type="RefSeq" id="WP_257821708.1">
    <property type="nucleotide sequence ID" value="NZ_JABXYM010000001.1"/>
</dbReference>
<dbReference type="PROSITE" id="PS50977">
    <property type="entry name" value="HTH_TETR_2"/>
    <property type="match status" value="1"/>
</dbReference>
<evidence type="ECO:0000256" key="3">
    <source>
        <dbReference type="SAM" id="Phobius"/>
    </source>
</evidence>
<dbReference type="Proteomes" id="UP001057753">
    <property type="component" value="Unassembled WGS sequence"/>
</dbReference>
<accession>A0A9Q4FZP5</accession>
<dbReference type="Pfam" id="PF00440">
    <property type="entry name" value="TetR_N"/>
    <property type="match status" value="1"/>
</dbReference>
<evidence type="ECO:0000313" key="6">
    <source>
        <dbReference type="Proteomes" id="UP001057753"/>
    </source>
</evidence>
<dbReference type="PANTHER" id="PTHR30328">
    <property type="entry name" value="TRANSCRIPTIONAL REPRESSOR"/>
    <property type="match status" value="1"/>
</dbReference>
<dbReference type="PANTHER" id="PTHR30328:SF54">
    <property type="entry name" value="HTH-TYPE TRANSCRIPTIONAL REPRESSOR SCO4008"/>
    <property type="match status" value="1"/>
</dbReference>
<dbReference type="InterPro" id="IPR050109">
    <property type="entry name" value="HTH-type_TetR-like_transc_reg"/>
</dbReference>
<dbReference type="InterPro" id="IPR009057">
    <property type="entry name" value="Homeodomain-like_sf"/>
</dbReference>
<keyword evidence="6" id="KW-1185">Reference proteome</keyword>
<dbReference type="InterPro" id="IPR001647">
    <property type="entry name" value="HTH_TetR"/>
</dbReference>
<evidence type="ECO:0000313" key="5">
    <source>
        <dbReference type="EMBL" id="MCR6097307.1"/>
    </source>
</evidence>
<reference evidence="5" key="1">
    <citation type="submission" date="2020-06" db="EMBL/GenBank/DDBJ databases">
        <title>Insight into the genomes of haloalkaliphilic bacilli from Kenyan soda lakes.</title>
        <authorList>
            <person name="Mwirichia R."/>
            <person name="Villamizar G.C."/>
            <person name="Poehlein A."/>
            <person name="Mugweru J."/>
            <person name="Kipnyargis A."/>
            <person name="Kiplimo D."/>
            <person name="Orwa P."/>
            <person name="Daniel R."/>
        </authorList>
    </citation>
    <scope>NUCLEOTIDE SEQUENCE</scope>
    <source>
        <strain evidence="5">B1096_S55</strain>
    </source>
</reference>
<evidence type="ECO:0000256" key="1">
    <source>
        <dbReference type="ARBA" id="ARBA00023125"/>
    </source>
</evidence>
<name>A0A9Q4FZP5_SALAG</name>
<dbReference type="GO" id="GO:0006355">
    <property type="term" value="P:regulation of DNA-templated transcription"/>
    <property type="evidence" value="ECO:0007669"/>
    <property type="project" value="UniProtKB-ARBA"/>
</dbReference>
<keyword evidence="3" id="KW-0812">Transmembrane</keyword>
<keyword evidence="3" id="KW-0472">Membrane</keyword>
<organism evidence="5 6">
    <name type="scientific">Salipaludibacillus agaradhaerens</name>
    <name type="common">Bacillus agaradhaerens</name>
    <dbReference type="NCBI Taxonomy" id="76935"/>
    <lineage>
        <taxon>Bacteria</taxon>
        <taxon>Bacillati</taxon>
        <taxon>Bacillota</taxon>
        <taxon>Bacilli</taxon>
        <taxon>Bacillales</taxon>
        <taxon>Bacillaceae</taxon>
    </lineage>
</organism>
<sequence length="200" mass="23166">MPKTDGALTKERILQVAEKLFSQNGFDGTSVDKIAKETGINKGSIYYHFKDKNDIIESLFQNIIQDVEEHLNIANREKMADGQLKLEDKIKAEIDYLHCKKSMLSILLMEAMKSGASSDHLFKCAEVIIANEHTNRDNHQDEKKLTKEEQDSIFVYEFFTGIIPLLSFITLKDKWSTYFNIDEDKLTDYFMEAFKKTHLK</sequence>
<dbReference type="InterPro" id="IPR023772">
    <property type="entry name" value="DNA-bd_HTH_TetR-type_CS"/>
</dbReference>
<keyword evidence="1 2" id="KW-0238">DNA-binding</keyword>
<dbReference type="PROSITE" id="PS01081">
    <property type="entry name" value="HTH_TETR_1"/>
    <property type="match status" value="1"/>
</dbReference>
<feature type="transmembrane region" description="Helical" evidence="3">
    <location>
        <begin position="153"/>
        <end position="171"/>
    </location>
</feature>
<feature type="DNA-binding region" description="H-T-H motif" evidence="2">
    <location>
        <begin position="30"/>
        <end position="49"/>
    </location>
</feature>
<gene>
    <name evidence="5" type="ORF">HXA33_12200</name>
</gene>
<keyword evidence="3" id="KW-1133">Transmembrane helix</keyword>